<feature type="domain" description="Peptidase M14" evidence="2">
    <location>
        <begin position="1"/>
        <end position="209"/>
    </location>
</feature>
<dbReference type="GO" id="GO:0006508">
    <property type="term" value="P:proteolysis"/>
    <property type="evidence" value="ECO:0007669"/>
    <property type="project" value="InterPro"/>
</dbReference>
<reference evidence="3 4" key="1">
    <citation type="journal article" date="2019" name="Emerg. Microbes Infect.">
        <title>Comprehensive subspecies identification of 175 nontuberculous mycobacteria species based on 7547 genomic profiles.</title>
        <authorList>
            <person name="Matsumoto Y."/>
            <person name="Kinjo T."/>
            <person name="Motooka D."/>
            <person name="Nabeya D."/>
            <person name="Jung N."/>
            <person name="Uechi K."/>
            <person name="Horii T."/>
            <person name="Iida T."/>
            <person name="Fujita J."/>
            <person name="Nakamura S."/>
        </authorList>
    </citation>
    <scope>NUCLEOTIDE SEQUENCE [LARGE SCALE GENOMIC DNA]</scope>
    <source>
        <strain evidence="3 4">JCM 18538</strain>
    </source>
</reference>
<protein>
    <submittedName>
        <fullName evidence="3">Protein MpaA</fullName>
    </submittedName>
</protein>
<dbReference type="PROSITE" id="PS52035">
    <property type="entry name" value="PEPTIDASE_M14"/>
    <property type="match status" value="1"/>
</dbReference>
<comment type="similarity">
    <text evidence="1">Belongs to the peptidase M14 family.</text>
</comment>
<name>A0A7I7RV15_9MYCO</name>
<dbReference type="KEGG" id="marz:MARA_19120"/>
<dbReference type="EMBL" id="AP022593">
    <property type="protein sequence ID" value="BBY48444.1"/>
    <property type="molecule type" value="Genomic_DNA"/>
</dbReference>
<dbReference type="AlphaFoldDB" id="A0A7I7RV15"/>
<evidence type="ECO:0000313" key="3">
    <source>
        <dbReference type="EMBL" id="BBY48444.1"/>
    </source>
</evidence>
<evidence type="ECO:0000313" key="4">
    <source>
        <dbReference type="Proteomes" id="UP000467428"/>
    </source>
</evidence>
<organism evidence="3 4">
    <name type="scientific">Mycolicibacterium arabiense</name>
    <dbReference type="NCBI Taxonomy" id="1286181"/>
    <lineage>
        <taxon>Bacteria</taxon>
        <taxon>Bacillati</taxon>
        <taxon>Actinomycetota</taxon>
        <taxon>Actinomycetes</taxon>
        <taxon>Mycobacteriales</taxon>
        <taxon>Mycobacteriaceae</taxon>
        <taxon>Mycolicibacterium</taxon>
    </lineage>
</organism>
<sequence>MIGTSVKGAPIRELTVGHGPRRVLFVGGIHGDEPEGALTTNELPAAFTAAGLVDVVTLTIIEDVNPDGRSAGTRENANGVDVNRNFPASNFDYGNTANGGEPLTQPEAIALAGAIDRINPALVLVAHSWAGRQFVNFDGPAREIAEKFSAATGLPVEESSSIAPTPGSLGSFVGRDRGIPILTIEVLKGSDQRSVWDQLRAGLIEAMRG</sequence>
<keyword evidence="4" id="KW-1185">Reference proteome</keyword>
<evidence type="ECO:0000256" key="1">
    <source>
        <dbReference type="PROSITE-ProRule" id="PRU01379"/>
    </source>
</evidence>
<dbReference type="GO" id="GO:0004181">
    <property type="term" value="F:metallocarboxypeptidase activity"/>
    <property type="evidence" value="ECO:0007669"/>
    <property type="project" value="InterPro"/>
</dbReference>
<dbReference type="InterPro" id="IPR000834">
    <property type="entry name" value="Peptidase_M14"/>
</dbReference>
<dbReference type="PRINTS" id="PR00765">
    <property type="entry name" value="CRBOXYPTASEA"/>
</dbReference>
<geneLocation type="plasmid" evidence="4">
    <name>pjcm18538 dna</name>
</geneLocation>
<accession>A0A7I7RV15</accession>
<proteinExistence type="inferred from homology"/>
<dbReference type="Gene3D" id="3.40.630.10">
    <property type="entry name" value="Zn peptidases"/>
    <property type="match status" value="1"/>
</dbReference>
<gene>
    <name evidence="3" type="primary">mpaA</name>
    <name evidence="3" type="ORF">MARA_19120</name>
</gene>
<dbReference type="Proteomes" id="UP000467428">
    <property type="component" value="Chromosome"/>
</dbReference>
<dbReference type="SUPFAM" id="SSF53187">
    <property type="entry name" value="Zn-dependent exopeptidases"/>
    <property type="match status" value="1"/>
</dbReference>
<dbReference type="GO" id="GO:0008270">
    <property type="term" value="F:zinc ion binding"/>
    <property type="evidence" value="ECO:0007669"/>
    <property type="project" value="InterPro"/>
</dbReference>
<feature type="active site" description="Proton donor/acceptor" evidence="1">
    <location>
        <position position="185"/>
    </location>
</feature>
<dbReference type="Pfam" id="PF00246">
    <property type="entry name" value="Peptidase_M14"/>
    <property type="match status" value="1"/>
</dbReference>
<evidence type="ECO:0000259" key="2">
    <source>
        <dbReference type="PROSITE" id="PS52035"/>
    </source>
</evidence>